<dbReference type="InterPro" id="IPR029058">
    <property type="entry name" value="AB_hydrolase_fold"/>
</dbReference>
<dbReference type="GO" id="GO:0004497">
    <property type="term" value="F:monooxygenase activity"/>
    <property type="evidence" value="ECO:0007669"/>
    <property type="project" value="InterPro"/>
</dbReference>
<keyword evidence="2 3" id="KW-0408">Iron</keyword>
<dbReference type="SUPFAM" id="SSF53474">
    <property type="entry name" value="alpha/beta-Hydrolases"/>
    <property type="match status" value="1"/>
</dbReference>
<evidence type="ECO:0000313" key="6">
    <source>
        <dbReference type="Proteomes" id="UP000292702"/>
    </source>
</evidence>
<dbReference type="GO" id="GO:0020037">
    <property type="term" value="F:heme binding"/>
    <property type="evidence" value="ECO:0007669"/>
    <property type="project" value="InterPro"/>
</dbReference>
<dbReference type="PANTHER" id="PTHR43722:SF1">
    <property type="entry name" value="PROLINE IMINOPEPTIDASE"/>
    <property type="match status" value="1"/>
</dbReference>
<dbReference type="PRINTS" id="PR00463">
    <property type="entry name" value="EP450I"/>
</dbReference>
<dbReference type="EMBL" id="RWJN01000043">
    <property type="protein sequence ID" value="TCD69377.1"/>
    <property type="molecule type" value="Genomic_DNA"/>
</dbReference>
<dbReference type="Proteomes" id="UP000292702">
    <property type="component" value="Unassembled WGS sequence"/>
</dbReference>
<dbReference type="GO" id="GO:0006508">
    <property type="term" value="P:proteolysis"/>
    <property type="evidence" value="ECO:0007669"/>
    <property type="project" value="InterPro"/>
</dbReference>
<evidence type="ECO:0000256" key="2">
    <source>
        <dbReference type="ARBA" id="ARBA00023004"/>
    </source>
</evidence>
<keyword evidence="6" id="KW-1185">Reference proteome</keyword>
<keyword evidence="3" id="KW-0349">Heme</keyword>
<comment type="caution">
    <text evidence="5">The sequence shown here is derived from an EMBL/GenBank/DDBJ whole genome shotgun (WGS) entry which is preliminary data.</text>
</comment>
<comment type="cofactor">
    <cofactor evidence="3">
        <name>heme</name>
        <dbReference type="ChEBI" id="CHEBI:30413"/>
    </cofactor>
</comment>
<feature type="binding site" description="axial binding residue" evidence="3">
    <location>
        <position position="391"/>
    </location>
    <ligand>
        <name>heme</name>
        <dbReference type="ChEBI" id="CHEBI:30413"/>
    </ligand>
    <ligandPart>
        <name>Fe</name>
        <dbReference type="ChEBI" id="CHEBI:18248"/>
    </ligandPart>
</feature>
<evidence type="ECO:0000256" key="3">
    <source>
        <dbReference type="PIRSR" id="PIRSR602401-1"/>
    </source>
</evidence>
<dbReference type="PANTHER" id="PTHR43722">
    <property type="entry name" value="PROLINE IMINOPEPTIDASE"/>
    <property type="match status" value="1"/>
</dbReference>
<dbReference type="STRING" id="92696.A0A4V6N793"/>
<name>A0A4V6N793_9APHY</name>
<dbReference type="InterPro" id="IPR001128">
    <property type="entry name" value="Cyt_P450"/>
</dbReference>
<dbReference type="OrthoDB" id="10249433at2759"/>
<dbReference type="PRINTS" id="PR00111">
    <property type="entry name" value="ABHYDROLASE"/>
</dbReference>
<dbReference type="Gene3D" id="3.40.50.1820">
    <property type="entry name" value="alpha/beta hydrolase"/>
    <property type="match status" value="1"/>
</dbReference>
<dbReference type="AlphaFoldDB" id="A0A4V6N793"/>
<dbReference type="InterPro" id="IPR000073">
    <property type="entry name" value="AB_hydrolase_1"/>
</dbReference>
<protein>
    <recommendedName>
        <fullName evidence="4">AB hydrolase-1 domain-containing protein</fullName>
    </recommendedName>
</protein>
<dbReference type="GO" id="GO:0016705">
    <property type="term" value="F:oxidoreductase activity, acting on paired donors, with incorporation or reduction of molecular oxygen"/>
    <property type="evidence" value="ECO:0007669"/>
    <property type="project" value="InterPro"/>
</dbReference>
<dbReference type="InterPro" id="IPR002401">
    <property type="entry name" value="Cyt_P450_E_grp-I"/>
</dbReference>
<dbReference type="Pfam" id="PF00561">
    <property type="entry name" value="Abhydrolase_1"/>
    <property type="match status" value="1"/>
</dbReference>
<dbReference type="PROSITE" id="PS00086">
    <property type="entry name" value="CYTOCHROME_P450"/>
    <property type="match status" value="1"/>
</dbReference>
<dbReference type="InterPro" id="IPR036396">
    <property type="entry name" value="Cyt_P450_sf"/>
</dbReference>
<dbReference type="InterPro" id="IPR017972">
    <property type="entry name" value="Cyt_P450_CS"/>
</dbReference>
<evidence type="ECO:0000313" key="5">
    <source>
        <dbReference type="EMBL" id="TCD69377.1"/>
    </source>
</evidence>
<dbReference type="GO" id="GO:0005737">
    <property type="term" value="C:cytoplasm"/>
    <property type="evidence" value="ECO:0007669"/>
    <property type="project" value="InterPro"/>
</dbReference>
<dbReference type="InterPro" id="IPR005944">
    <property type="entry name" value="Pro_iminopeptidase"/>
</dbReference>
<reference evidence="5 6" key="1">
    <citation type="submission" date="2018-11" db="EMBL/GenBank/DDBJ databases">
        <title>Genome assembly of Steccherinum ochraceum LE-BIN_3174, the white-rot fungus of the Steccherinaceae family (The Residual Polyporoid clade, Polyporales, Basidiomycota).</title>
        <authorList>
            <person name="Fedorova T.V."/>
            <person name="Glazunova O.A."/>
            <person name="Landesman E.O."/>
            <person name="Moiseenko K.V."/>
            <person name="Psurtseva N.V."/>
            <person name="Savinova O.S."/>
            <person name="Shakhova N.V."/>
            <person name="Tyazhelova T.V."/>
            <person name="Vasina D.V."/>
        </authorList>
    </citation>
    <scope>NUCLEOTIDE SEQUENCE [LARGE SCALE GENOMIC DNA]</scope>
    <source>
        <strain evidence="5 6">LE-BIN_3174</strain>
    </source>
</reference>
<feature type="domain" description="AB hydrolase-1" evidence="4">
    <location>
        <begin position="478"/>
        <end position="739"/>
    </location>
</feature>
<evidence type="ECO:0000256" key="1">
    <source>
        <dbReference type="ARBA" id="ARBA00022723"/>
    </source>
</evidence>
<dbReference type="Gene3D" id="1.10.630.10">
    <property type="entry name" value="Cytochrome P450"/>
    <property type="match status" value="2"/>
</dbReference>
<sequence>MVVARLKRRRLPLPPGPKPLPVIGNALDMPIERPWETYHQWSQTYNSNLIYLELPGQPTLIVDSADTAFALLERRSSIYSDRPPMIMAELTKWDYNLGVMRYGTRWRAHRRMFHQWFHQNAVDTHRPSQLEHARALLSLVLKTPEETRKHVRHMVASNIFSVVYGRKIRGRDDEYLEITHMALEGFNEATQPGKYWVEYFPFLRYIPSWVPGTAAKKVGEKYAPWVAMSLDKPFGETKQAMSNGNANTSIAKEMVEYIRSEYAETDNEREQEVIVKNVLGVAYAGQDRLPEFDDLEEMPYVSAVIKEVVRWMPVLPFSIPHVSIADDSFDGFHIPKGTMVVPNARYMLHNPDDYPDPGSFKPERYLNADNTFNDQVRDPVTMAFGFGRRICPGRYFALNTISIMVASMLYVIHMEAGVDASGKPKALSSDASSSTISFPGNRSITTMYPPIQPYETSRFMVSDVHNLYYEISGNKEGKPVVFLHGGPGGGTDAKDRSFFNPEKYKIILFDQRGAGKSTPTACLEENTTWDLVKDVEKLRKHLKIDKWHVFGGSWGSTLALAYAQAHPDTVSSLVLRGIFTLRKSELRFFYQEGTSHLFPDAWEKYLEPIPETERGDLILAYHAQLTSADDETRIRAAKAWTRWEMATSKLYVDPAHIAEAEKDDWANAFARIENHYFINDGWFRDGQLLEKQEIDKIRHIPTVVVQGRYDVVCPTTTAYELKKVWPEITLHIVPDAGHSSREPGIAKLLVEATDGFAHL</sequence>
<accession>A0A4V6N793</accession>
<gene>
    <name evidence="5" type="ORF">EIP91_007933</name>
</gene>
<organism evidence="5 6">
    <name type="scientific">Steccherinum ochraceum</name>
    <dbReference type="NCBI Taxonomy" id="92696"/>
    <lineage>
        <taxon>Eukaryota</taxon>
        <taxon>Fungi</taxon>
        <taxon>Dikarya</taxon>
        <taxon>Basidiomycota</taxon>
        <taxon>Agaricomycotina</taxon>
        <taxon>Agaricomycetes</taxon>
        <taxon>Polyporales</taxon>
        <taxon>Steccherinaceae</taxon>
        <taxon>Steccherinum</taxon>
    </lineage>
</organism>
<dbReference type="NCBIfam" id="TIGR01249">
    <property type="entry name" value="pro_imino_pep_1"/>
    <property type="match status" value="1"/>
</dbReference>
<proteinExistence type="predicted"/>
<dbReference type="GO" id="GO:0004177">
    <property type="term" value="F:aminopeptidase activity"/>
    <property type="evidence" value="ECO:0007669"/>
    <property type="project" value="UniProtKB-EC"/>
</dbReference>
<dbReference type="SUPFAM" id="SSF48264">
    <property type="entry name" value="Cytochrome P450"/>
    <property type="match status" value="1"/>
</dbReference>
<evidence type="ECO:0000259" key="4">
    <source>
        <dbReference type="Pfam" id="PF00561"/>
    </source>
</evidence>
<dbReference type="GO" id="GO:0005506">
    <property type="term" value="F:iron ion binding"/>
    <property type="evidence" value="ECO:0007669"/>
    <property type="project" value="InterPro"/>
</dbReference>
<keyword evidence="1 3" id="KW-0479">Metal-binding</keyword>
<dbReference type="CDD" id="cd11065">
    <property type="entry name" value="CYP64-like"/>
    <property type="match status" value="1"/>
</dbReference>
<dbReference type="Pfam" id="PF00067">
    <property type="entry name" value="p450"/>
    <property type="match status" value="2"/>
</dbReference>